<dbReference type="GeneID" id="54297243"/>
<keyword evidence="4" id="KW-1185">Reference proteome</keyword>
<name>A0A6A6BQE1_9PEZI</name>
<sequence length="379" mass="41201">MTEQRILRIPRADVGAGPVLLSVTSNGPQPLDLKLIGTDGVEPFVGSIEHRRCARLKASHGTQPEWEAALSRVLLQHKSHDANANFLGLEAVAAEGRDGSDRQLTITLRNSIGGITQRLGVITLKHVPDEEIDIFHWTSVAVRAATSVQADFDSLQLKYDAQQATIDRLNAQLQDLVQAKQDHETSLLAKFQELLNSKKLKIRDQQRLLSGAKVDPDAAAAVDSARGSKKVCQPRKAGTSRTSKRKADSATPPVSDSGESVDNEMQIDDGTEGREEYRTTPDHSDLDETEDDDDDDEGLDAVPTSRPTKAGVGSKGKAVESVTTQKKTSPSQQSLDDLPPRRELPFVREANAPATTKKPEPAPKAQVDDDDDETTDDEL</sequence>
<dbReference type="EMBL" id="ML995476">
    <property type="protein sequence ID" value="KAF2145968.1"/>
    <property type="molecule type" value="Genomic_DNA"/>
</dbReference>
<feature type="non-terminal residue" evidence="3">
    <location>
        <position position="1"/>
    </location>
</feature>
<evidence type="ECO:0000256" key="2">
    <source>
        <dbReference type="SAM" id="MobiDB-lite"/>
    </source>
</evidence>
<feature type="compositionally biased region" description="Acidic residues" evidence="2">
    <location>
        <begin position="287"/>
        <end position="299"/>
    </location>
</feature>
<accession>A0A6A6BQE1</accession>
<protein>
    <submittedName>
        <fullName evidence="3">Uncharacterized protein</fullName>
    </submittedName>
</protein>
<evidence type="ECO:0000313" key="4">
    <source>
        <dbReference type="Proteomes" id="UP000799438"/>
    </source>
</evidence>
<reference evidence="3" key="1">
    <citation type="journal article" date="2020" name="Stud. Mycol.">
        <title>101 Dothideomycetes genomes: a test case for predicting lifestyles and emergence of pathogens.</title>
        <authorList>
            <person name="Haridas S."/>
            <person name="Albert R."/>
            <person name="Binder M."/>
            <person name="Bloem J."/>
            <person name="Labutti K."/>
            <person name="Salamov A."/>
            <person name="Andreopoulos B."/>
            <person name="Baker S."/>
            <person name="Barry K."/>
            <person name="Bills G."/>
            <person name="Bluhm B."/>
            <person name="Cannon C."/>
            <person name="Castanera R."/>
            <person name="Culley D."/>
            <person name="Daum C."/>
            <person name="Ezra D."/>
            <person name="Gonzalez J."/>
            <person name="Henrissat B."/>
            <person name="Kuo A."/>
            <person name="Liang C."/>
            <person name="Lipzen A."/>
            <person name="Lutzoni F."/>
            <person name="Magnuson J."/>
            <person name="Mondo S."/>
            <person name="Nolan M."/>
            <person name="Ohm R."/>
            <person name="Pangilinan J."/>
            <person name="Park H.-J."/>
            <person name="Ramirez L."/>
            <person name="Alfaro M."/>
            <person name="Sun H."/>
            <person name="Tritt A."/>
            <person name="Yoshinaga Y."/>
            <person name="Zwiers L.-H."/>
            <person name="Turgeon B."/>
            <person name="Goodwin S."/>
            <person name="Spatafora J."/>
            <person name="Crous P."/>
            <person name="Grigoriev I."/>
        </authorList>
    </citation>
    <scope>NUCLEOTIDE SEQUENCE</scope>
    <source>
        <strain evidence="3">CBS 121167</strain>
    </source>
</reference>
<feature type="compositionally biased region" description="Low complexity" evidence="2">
    <location>
        <begin position="214"/>
        <end position="225"/>
    </location>
</feature>
<gene>
    <name evidence="3" type="ORF">K452DRAFT_283261</name>
</gene>
<organism evidence="3 4">
    <name type="scientific">Aplosporella prunicola CBS 121167</name>
    <dbReference type="NCBI Taxonomy" id="1176127"/>
    <lineage>
        <taxon>Eukaryota</taxon>
        <taxon>Fungi</taxon>
        <taxon>Dikarya</taxon>
        <taxon>Ascomycota</taxon>
        <taxon>Pezizomycotina</taxon>
        <taxon>Dothideomycetes</taxon>
        <taxon>Dothideomycetes incertae sedis</taxon>
        <taxon>Botryosphaeriales</taxon>
        <taxon>Aplosporellaceae</taxon>
        <taxon>Aplosporella</taxon>
    </lineage>
</organism>
<dbReference type="OrthoDB" id="8064436at2759"/>
<dbReference type="RefSeq" id="XP_033401680.1">
    <property type="nucleotide sequence ID" value="XM_033539747.1"/>
</dbReference>
<feature type="compositionally biased region" description="Acidic residues" evidence="2">
    <location>
        <begin position="259"/>
        <end position="270"/>
    </location>
</feature>
<evidence type="ECO:0000313" key="3">
    <source>
        <dbReference type="EMBL" id="KAF2145968.1"/>
    </source>
</evidence>
<proteinExistence type="predicted"/>
<dbReference type="PANTHER" id="PTHR42067:SF1">
    <property type="entry name" value="MITOTIC APPARATUS PROTEIN P62"/>
    <property type="match status" value="1"/>
</dbReference>
<evidence type="ECO:0000256" key="1">
    <source>
        <dbReference type="SAM" id="Coils"/>
    </source>
</evidence>
<dbReference type="AlphaFoldDB" id="A0A6A6BQE1"/>
<dbReference type="PANTHER" id="PTHR42067">
    <property type="entry name" value="YALI0C15378P"/>
    <property type="match status" value="1"/>
</dbReference>
<dbReference type="InterPro" id="IPR014751">
    <property type="entry name" value="XRCC4-like_C"/>
</dbReference>
<keyword evidence="1" id="KW-0175">Coiled coil</keyword>
<feature type="compositionally biased region" description="Polar residues" evidence="2">
    <location>
        <begin position="321"/>
        <end position="335"/>
    </location>
</feature>
<dbReference type="Gene3D" id="1.20.5.370">
    <property type="match status" value="1"/>
</dbReference>
<dbReference type="Proteomes" id="UP000799438">
    <property type="component" value="Unassembled WGS sequence"/>
</dbReference>
<feature type="region of interest" description="Disordered" evidence="2">
    <location>
        <begin position="214"/>
        <end position="379"/>
    </location>
</feature>
<feature type="compositionally biased region" description="Basic and acidic residues" evidence="2">
    <location>
        <begin position="271"/>
        <end position="286"/>
    </location>
</feature>
<feature type="compositionally biased region" description="Acidic residues" evidence="2">
    <location>
        <begin position="368"/>
        <end position="379"/>
    </location>
</feature>
<dbReference type="SUPFAM" id="SSF58022">
    <property type="entry name" value="XRCC4, C-terminal oligomerization domain"/>
    <property type="match status" value="1"/>
</dbReference>
<feature type="coiled-coil region" evidence="1">
    <location>
        <begin position="152"/>
        <end position="186"/>
    </location>
</feature>